<reference evidence="8" key="2">
    <citation type="submission" date="2012-11" db="EMBL/GenBank/DDBJ databases">
        <authorList>
            <person name="Kuo A."/>
            <person name="Curtis B.A."/>
            <person name="Tanifuji G."/>
            <person name="Burki F."/>
            <person name="Gruber A."/>
            <person name="Irimia M."/>
            <person name="Maruyama S."/>
            <person name="Arias M.C."/>
            <person name="Ball S.G."/>
            <person name="Gile G.H."/>
            <person name="Hirakawa Y."/>
            <person name="Hopkins J.F."/>
            <person name="Rensing S.A."/>
            <person name="Schmutz J."/>
            <person name="Symeonidi A."/>
            <person name="Elias M."/>
            <person name="Eveleigh R.J."/>
            <person name="Herman E.K."/>
            <person name="Klute M.J."/>
            <person name="Nakayama T."/>
            <person name="Obornik M."/>
            <person name="Reyes-Prieto A."/>
            <person name="Armbrust E.V."/>
            <person name="Aves S.J."/>
            <person name="Beiko R.G."/>
            <person name="Coutinho P."/>
            <person name="Dacks J.B."/>
            <person name="Durnford D.G."/>
            <person name="Fast N.M."/>
            <person name="Green B.R."/>
            <person name="Grisdale C."/>
            <person name="Hempe F."/>
            <person name="Henrissat B."/>
            <person name="Hoppner M.P."/>
            <person name="Ishida K.-I."/>
            <person name="Kim E."/>
            <person name="Koreny L."/>
            <person name="Kroth P.G."/>
            <person name="Liu Y."/>
            <person name="Malik S.-B."/>
            <person name="Maier U.G."/>
            <person name="McRose D."/>
            <person name="Mock T."/>
            <person name="Neilson J.A."/>
            <person name="Onodera N.T."/>
            <person name="Poole A.M."/>
            <person name="Pritham E.J."/>
            <person name="Richards T.A."/>
            <person name="Rocap G."/>
            <person name="Roy S.W."/>
            <person name="Sarai C."/>
            <person name="Schaack S."/>
            <person name="Shirato S."/>
            <person name="Slamovits C.H."/>
            <person name="Spencer D.F."/>
            <person name="Suzuki S."/>
            <person name="Worden A.Z."/>
            <person name="Zauner S."/>
            <person name="Barry K."/>
            <person name="Bell C."/>
            <person name="Bharti A.K."/>
            <person name="Crow J.A."/>
            <person name="Grimwood J."/>
            <person name="Kramer R."/>
            <person name="Lindquist E."/>
            <person name="Lucas S."/>
            <person name="Salamov A."/>
            <person name="McFadden G.I."/>
            <person name="Lane C.E."/>
            <person name="Keeling P.J."/>
            <person name="Gray M.W."/>
            <person name="Grigoriev I.V."/>
            <person name="Archibald J.M."/>
        </authorList>
    </citation>
    <scope>NUCLEOTIDE SEQUENCE</scope>
    <source>
        <strain evidence="8">CCMP2712</strain>
    </source>
</reference>
<dbReference type="Pfam" id="PF00515">
    <property type="entry name" value="TPR_1"/>
    <property type="match status" value="1"/>
</dbReference>
<keyword evidence="1 2" id="KW-0802">TPR repeat</keyword>
<dbReference type="PaxDb" id="55529-EKX48109"/>
<dbReference type="HOGENOM" id="CLU_529420_0_0_1"/>
<dbReference type="EMBL" id="JH992987">
    <property type="protein sequence ID" value="EKX48109.1"/>
    <property type="molecule type" value="Genomic_DNA"/>
</dbReference>
<protein>
    <recommendedName>
        <fullName evidence="5">SAP domain-containing protein</fullName>
    </recommendedName>
</protein>
<evidence type="ECO:0000256" key="3">
    <source>
        <dbReference type="SAM" id="Coils"/>
    </source>
</evidence>
<dbReference type="InterPro" id="IPR019734">
    <property type="entry name" value="TPR_rpt"/>
</dbReference>
<feature type="compositionally biased region" description="Low complexity" evidence="4">
    <location>
        <begin position="401"/>
        <end position="418"/>
    </location>
</feature>
<reference evidence="7" key="3">
    <citation type="submission" date="2016-03" db="UniProtKB">
        <authorList>
            <consortium name="EnsemblProtists"/>
        </authorList>
    </citation>
    <scope>IDENTIFICATION</scope>
</reference>
<feature type="domain" description="SAP" evidence="5">
    <location>
        <begin position="346"/>
        <end position="369"/>
    </location>
</feature>
<evidence type="ECO:0000313" key="7">
    <source>
        <dbReference type="EnsemblProtists" id="EKX48109"/>
    </source>
</evidence>
<dbReference type="Proteomes" id="UP000011087">
    <property type="component" value="Unassembled WGS sequence"/>
</dbReference>
<feature type="region of interest" description="Disordered" evidence="4">
    <location>
        <begin position="1"/>
        <end position="47"/>
    </location>
</feature>
<dbReference type="PANTHER" id="PTHR46423:SF1">
    <property type="entry name" value="RNA POLYMERASE II-ASSOCIATED PROTEIN 3"/>
    <property type="match status" value="1"/>
</dbReference>
<keyword evidence="8" id="KW-1185">Reference proteome</keyword>
<dbReference type="AlphaFoldDB" id="L1JIX7"/>
<evidence type="ECO:0000313" key="8">
    <source>
        <dbReference type="Proteomes" id="UP000011087"/>
    </source>
</evidence>
<dbReference type="Gene3D" id="1.25.40.10">
    <property type="entry name" value="Tetratricopeptide repeat domain"/>
    <property type="match status" value="1"/>
</dbReference>
<sequence>MHNNQTSDSDDCPSASCTSQSQRDRDKEKIFYGLQPSTSEGEQQRQEQTIKFGRMRLRANDLVQLGKFDKALDLYDRCLAFDMYDVAALSNRAFVHLQLGMFDKAEEDCDRALQLKPGRAKLLYRRGIARWKRGRIFGGMSDCRAALELLPASVEVREALRGMLGDAKKFVGDENISHVLAQHNIFLGEVDMPEISNNVTSADFEDTRQALGAAEQGFLADIGLIGPCQTKQIFHQTPFDPESLILRDALLGQTREEEEEAREKEKKEGEEMKQIVELINEVKTRMTDTNETGPSARKVPALPDSDFVGHVCVRELKREARRQEGGAGDPRQDLRFSLSTESSRFLKDLCKQFNLHVSGNKTVLLDRLMAGGEDRIAKIRRVLEGRQKELLDRLDQDDSDPPSQSPSRGSSSREPSSFQRIVQEHDTPWTVMNKEDLMEMYDDPYHGPPLVEEHAPVSKRNGKTWRKEKEIGGAQNSIPLIPESEFVRVLGPEKHQQLQSINRVERLPCKCSDRS</sequence>
<dbReference type="InterPro" id="IPR051966">
    <property type="entry name" value="RPAP3"/>
</dbReference>
<dbReference type="PROSITE" id="PS50005">
    <property type="entry name" value="TPR"/>
    <property type="match status" value="1"/>
</dbReference>
<feature type="region of interest" description="Disordered" evidence="4">
    <location>
        <begin position="391"/>
        <end position="418"/>
    </location>
</feature>
<gene>
    <name evidence="6" type="ORF">GUITHDRAFT_137052</name>
</gene>
<dbReference type="Pfam" id="PF02037">
    <property type="entry name" value="SAP"/>
    <property type="match status" value="1"/>
</dbReference>
<evidence type="ECO:0000313" key="6">
    <source>
        <dbReference type="EMBL" id="EKX48109.1"/>
    </source>
</evidence>
<organism evidence="6">
    <name type="scientific">Guillardia theta (strain CCMP2712)</name>
    <name type="common">Cryptophyte</name>
    <dbReference type="NCBI Taxonomy" id="905079"/>
    <lineage>
        <taxon>Eukaryota</taxon>
        <taxon>Cryptophyceae</taxon>
        <taxon>Pyrenomonadales</taxon>
        <taxon>Geminigeraceae</taxon>
        <taxon>Guillardia</taxon>
    </lineage>
</organism>
<feature type="repeat" description="TPR" evidence="2">
    <location>
        <begin position="86"/>
        <end position="119"/>
    </location>
</feature>
<feature type="coiled-coil region" evidence="3">
    <location>
        <begin position="247"/>
        <end position="275"/>
    </location>
</feature>
<dbReference type="GO" id="GO:0101031">
    <property type="term" value="C:protein folding chaperone complex"/>
    <property type="evidence" value="ECO:0007669"/>
    <property type="project" value="TreeGrafter"/>
</dbReference>
<dbReference type="SMART" id="SM00028">
    <property type="entry name" value="TPR"/>
    <property type="match status" value="3"/>
</dbReference>
<dbReference type="InterPro" id="IPR011990">
    <property type="entry name" value="TPR-like_helical_dom_sf"/>
</dbReference>
<dbReference type="EnsemblProtists" id="EKX48109">
    <property type="protein sequence ID" value="EKX48109"/>
    <property type="gene ID" value="GUITHDRAFT_137052"/>
</dbReference>
<dbReference type="RefSeq" id="XP_005835089.1">
    <property type="nucleotide sequence ID" value="XM_005835032.1"/>
</dbReference>
<accession>L1JIX7</accession>
<dbReference type="GeneID" id="17304780"/>
<proteinExistence type="predicted"/>
<dbReference type="SUPFAM" id="SSF48452">
    <property type="entry name" value="TPR-like"/>
    <property type="match status" value="1"/>
</dbReference>
<keyword evidence="3" id="KW-0175">Coiled coil</keyword>
<dbReference type="InterPro" id="IPR003034">
    <property type="entry name" value="SAP_dom"/>
</dbReference>
<evidence type="ECO:0000256" key="2">
    <source>
        <dbReference type="PROSITE-ProRule" id="PRU00339"/>
    </source>
</evidence>
<feature type="compositionally biased region" description="Polar residues" evidence="4">
    <location>
        <begin position="35"/>
        <end position="47"/>
    </location>
</feature>
<evidence type="ECO:0000259" key="5">
    <source>
        <dbReference type="Pfam" id="PF02037"/>
    </source>
</evidence>
<name>L1JIX7_GUITC</name>
<reference evidence="6 8" key="1">
    <citation type="journal article" date="2012" name="Nature">
        <title>Algal genomes reveal evolutionary mosaicism and the fate of nucleomorphs.</title>
        <authorList>
            <consortium name="DOE Joint Genome Institute"/>
            <person name="Curtis B.A."/>
            <person name="Tanifuji G."/>
            <person name="Burki F."/>
            <person name="Gruber A."/>
            <person name="Irimia M."/>
            <person name="Maruyama S."/>
            <person name="Arias M.C."/>
            <person name="Ball S.G."/>
            <person name="Gile G.H."/>
            <person name="Hirakawa Y."/>
            <person name="Hopkins J.F."/>
            <person name="Kuo A."/>
            <person name="Rensing S.A."/>
            <person name="Schmutz J."/>
            <person name="Symeonidi A."/>
            <person name="Elias M."/>
            <person name="Eveleigh R.J."/>
            <person name="Herman E.K."/>
            <person name="Klute M.J."/>
            <person name="Nakayama T."/>
            <person name="Obornik M."/>
            <person name="Reyes-Prieto A."/>
            <person name="Armbrust E.V."/>
            <person name="Aves S.J."/>
            <person name="Beiko R.G."/>
            <person name="Coutinho P."/>
            <person name="Dacks J.B."/>
            <person name="Durnford D.G."/>
            <person name="Fast N.M."/>
            <person name="Green B.R."/>
            <person name="Grisdale C.J."/>
            <person name="Hempel F."/>
            <person name="Henrissat B."/>
            <person name="Hoppner M.P."/>
            <person name="Ishida K."/>
            <person name="Kim E."/>
            <person name="Koreny L."/>
            <person name="Kroth P.G."/>
            <person name="Liu Y."/>
            <person name="Malik S.B."/>
            <person name="Maier U.G."/>
            <person name="McRose D."/>
            <person name="Mock T."/>
            <person name="Neilson J.A."/>
            <person name="Onodera N.T."/>
            <person name="Poole A.M."/>
            <person name="Pritham E.J."/>
            <person name="Richards T.A."/>
            <person name="Rocap G."/>
            <person name="Roy S.W."/>
            <person name="Sarai C."/>
            <person name="Schaack S."/>
            <person name="Shirato S."/>
            <person name="Slamovits C.H."/>
            <person name="Spencer D.F."/>
            <person name="Suzuki S."/>
            <person name="Worden A.Z."/>
            <person name="Zauner S."/>
            <person name="Barry K."/>
            <person name="Bell C."/>
            <person name="Bharti A.K."/>
            <person name="Crow J.A."/>
            <person name="Grimwood J."/>
            <person name="Kramer R."/>
            <person name="Lindquist E."/>
            <person name="Lucas S."/>
            <person name="Salamov A."/>
            <person name="McFadden G.I."/>
            <person name="Lane C.E."/>
            <person name="Keeling P.J."/>
            <person name="Gray M.W."/>
            <person name="Grigoriev I.V."/>
            <person name="Archibald J.M."/>
        </authorList>
    </citation>
    <scope>NUCLEOTIDE SEQUENCE</scope>
    <source>
        <strain evidence="6 8">CCMP2712</strain>
    </source>
</reference>
<evidence type="ECO:0000256" key="4">
    <source>
        <dbReference type="SAM" id="MobiDB-lite"/>
    </source>
</evidence>
<dbReference type="KEGG" id="gtt:GUITHDRAFT_137052"/>
<dbReference type="STRING" id="905079.L1JIX7"/>
<dbReference type="PANTHER" id="PTHR46423">
    <property type="entry name" value="RNA POLYMERASE II-ASSOCIATED PROTEIN 3"/>
    <property type="match status" value="1"/>
</dbReference>
<dbReference type="eggNOG" id="KOG1124">
    <property type="taxonomic scope" value="Eukaryota"/>
</dbReference>
<evidence type="ECO:0000256" key="1">
    <source>
        <dbReference type="ARBA" id="ARBA00022803"/>
    </source>
</evidence>
<dbReference type="OrthoDB" id="2121326at2759"/>